<sequence length="177" mass="19338">MIFEKGKLYKSHGSGLFKEEDFKKLGENVIFEDNVLVFHPENIEIGNNVYIGHNTILKGYYKNTMIIGDDTWIGQSCFFHSAGGIKIGKAVGIGPGVKILTSMHRDDELSKPILFTELEFASVVIENGCDIGINSIILPGVLIGEGVIVGAGSVVTKDIKDYTIVAGNPARLLRERK</sequence>
<proteinExistence type="predicted"/>
<dbReference type="InterPro" id="IPR018357">
    <property type="entry name" value="Hexapep_transf_CS"/>
</dbReference>
<comment type="caution">
    <text evidence="2">The sequence shown here is derived from an EMBL/GenBank/DDBJ whole genome shotgun (WGS) entry which is preliminary data.</text>
</comment>
<evidence type="ECO:0000313" key="2">
    <source>
        <dbReference type="EMBL" id="KKG31712.1"/>
    </source>
</evidence>
<dbReference type="GO" id="GO:0016740">
    <property type="term" value="F:transferase activity"/>
    <property type="evidence" value="ECO:0007669"/>
    <property type="project" value="UniProtKB-KW"/>
</dbReference>
<evidence type="ECO:0000313" key="3">
    <source>
        <dbReference type="Proteomes" id="UP000034298"/>
    </source>
</evidence>
<name>A0A0F8DTM9_METMZ</name>
<dbReference type="InterPro" id="IPR001451">
    <property type="entry name" value="Hexapep"/>
</dbReference>
<accession>A0A0F8DTM9</accession>
<dbReference type="InterPro" id="IPR011004">
    <property type="entry name" value="Trimer_LpxA-like_sf"/>
</dbReference>
<gene>
    <name evidence="2" type="ORF">DU30_10170</name>
</gene>
<dbReference type="PATRIC" id="fig|2209.62.peg.2156"/>
<dbReference type="RefSeq" id="WP_080936909.1">
    <property type="nucleotide sequence ID" value="NZ_JJPC01000135.1"/>
</dbReference>
<dbReference type="Pfam" id="PF00132">
    <property type="entry name" value="Hexapep"/>
    <property type="match status" value="1"/>
</dbReference>
<keyword evidence="1" id="KW-0808">Transferase</keyword>
<reference evidence="2 3" key="1">
    <citation type="journal article" date="2015" name="ISME J.">
        <title>Genomic and phenotypic differentiation among Methanosarcina mazei populations from Columbia River sediment.</title>
        <authorList>
            <person name="Youngblut N.D."/>
            <person name="Wirth J.S."/>
            <person name="Henriksen J.R."/>
            <person name="Smith M."/>
            <person name="Simon H."/>
            <person name="Metcalf W.W."/>
            <person name="Whitaker R.J."/>
        </authorList>
    </citation>
    <scope>NUCLEOTIDE SEQUENCE [LARGE SCALE GENOMIC DNA]</scope>
    <source>
        <strain evidence="2 3">3.F.A.1B.1</strain>
    </source>
</reference>
<dbReference type="EMBL" id="JJPC01000135">
    <property type="protein sequence ID" value="KKG31712.1"/>
    <property type="molecule type" value="Genomic_DNA"/>
</dbReference>
<organism evidence="2 3">
    <name type="scientific">Methanosarcina mazei</name>
    <name type="common">Methanosarcina frisia</name>
    <dbReference type="NCBI Taxonomy" id="2209"/>
    <lineage>
        <taxon>Archaea</taxon>
        <taxon>Methanobacteriati</taxon>
        <taxon>Methanobacteriota</taxon>
        <taxon>Stenosarchaea group</taxon>
        <taxon>Methanomicrobia</taxon>
        <taxon>Methanosarcinales</taxon>
        <taxon>Methanosarcinaceae</taxon>
        <taxon>Methanosarcina</taxon>
    </lineage>
</organism>
<dbReference type="AlphaFoldDB" id="A0A0F8DTM9"/>
<dbReference type="SUPFAM" id="SSF51161">
    <property type="entry name" value="Trimeric LpxA-like enzymes"/>
    <property type="match status" value="1"/>
</dbReference>
<dbReference type="PANTHER" id="PTHR23416">
    <property type="entry name" value="SIALIC ACID SYNTHASE-RELATED"/>
    <property type="match status" value="1"/>
</dbReference>
<dbReference type="Gene3D" id="2.160.10.10">
    <property type="entry name" value="Hexapeptide repeat proteins"/>
    <property type="match status" value="2"/>
</dbReference>
<dbReference type="PROSITE" id="PS00101">
    <property type="entry name" value="HEXAPEP_TRANSFERASES"/>
    <property type="match status" value="1"/>
</dbReference>
<evidence type="ECO:0000256" key="1">
    <source>
        <dbReference type="ARBA" id="ARBA00022679"/>
    </source>
</evidence>
<protein>
    <recommendedName>
        <fullName evidence="4">Transferase</fullName>
    </recommendedName>
</protein>
<dbReference type="Proteomes" id="UP000034298">
    <property type="component" value="Unassembled WGS sequence"/>
</dbReference>
<dbReference type="CDD" id="cd04647">
    <property type="entry name" value="LbH_MAT_like"/>
    <property type="match status" value="1"/>
</dbReference>
<dbReference type="InterPro" id="IPR051159">
    <property type="entry name" value="Hexapeptide_acetyltransf"/>
</dbReference>
<evidence type="ECO:0008006" key="4">
    <source>
        <dbReference type="Google" id="ProtNLM"/>
    </source>
</evidence>